<gene>
    <name evidence="1" type="ORF">LSUB1_G008236</name>
</gene>
<proteinExistence type="predicted"/>
<dbReference type="OrthoDB" id="3945550at2759"/>
<accession>A0A8H8RIJ0</accession>
<dbReference type="InterPro" id="IPR032675">
    <property type="entry name" value="LRR_dom_sf"/>
</dbReference>
<keyword evidence="2" id="KW-1185">Reference proteome</keyword>
<dbReference type="Proteomes" id="UP000462212">
    <property type="component" value="Unassembled WGS sequence"/>
</dbReference>
<dbReference type="Gene3D" id="3.80.10.10">
    <property type="entry name" value="Ribonuclease Inhibitor"/>
    <property type="match status" value="1"/>
</dbReference>
<comment type="caution">
    <text evidence="1">The sequence shown here is derived from an EMBL/GenBank/DDBJ whole genome shotgun (WGS) entry which is preliminary data.</text>
</comment>
<evidence type="ECO:0000313" key="2">
    <source>
        <dbReference type="Proteomes" id="UP000462212"/>
    </source>
</evidence>
<dbReference type="EMBL" id="QGMJ01000594">
    <property type="protein sequence ID" value="TVY34831.1"/>
    <property type="molecule type" value="Genomic_DNA"/>
</dbReference>
<organism evidence="1 2">
    <name type="scientific">Lachnellula subtilissima</name>
    <dbReference type="NCBI Taxonomy" id="602034"/>
    <lineage>
        <taxon>Eukaryota</taxon>
        <taxon>Fungi</taxon>
        <taxon>Dikarya</taxon>
        <taxon>Ascomycota</taxon>
        <taxon>Pezizomycotina</taxon>
        <taxon>Leotiomycetes</taxon>
        <taxon>Helotiales</taxon>
        <taxon>Lachnaceae</taxon>
        <taxon>Lachnellula</taxon>
    </lineage>
</organism>
<evidence type="ECO:0000313" key="1">
    <source>
        <dbReference type="EMBL" id="TVY34831.1"/>
    </source>
</evidence>
<dbReference type="AlphaFoldDB" id="A0A8H8RIJ0"/>
<name>A0A8H8RIJ0_9HELO</name>
<protein>
    <submittedName>
        <fullName evidence="1">Uncharacterized protein</fullName>
    </submittedName>
</protein>
<sequence>MDMDSVKLDLHALPLETLQQIAGHVDRSHRPSLYAFGLASKTCHSATLPLIFHHIHLSISSREALQRNVNALVTTLSRTASAGHVRYLSIKGSFRLSGASRIEGYKSHTSDRHSWFETTGVDEILGGEEPSFPSPHVVYDEPVIAKSSEEDLAWAPVVGLIQTLPRLSKLVYDCRNQFPPTLLDALHDHHPQCKLYHLTFRLRTLLWGTPYPYEMALASSPCLYSVKVECCRRDSEGDDDFNQEAMMEIVASLAPNLKKVVVVNLTPENSRRYYRRPREPWRGLPGFVSGRSIGSLTSLSLLGAVDLRPPGLLQAWARHTDFSRLRHLALGGGYGCEGAGVNDEGMEWIAQNCSFPRLKTLRIRMQRDDMEAERPNYANNAITFFREFEPLDQLSVSGPLEPKILDAILDQHGPTLKKLTLRPSEQAFTPSNHRVRRDIPMTFTKEHILQIHTQCPALQELAISVKRTKSDTLEAEMYKSFGQMAQLKSLFLTLDCSDWGVMRDADSRDDASFDAFDRESCKILGFLKKGRLRETLMNCAVDETLVRSIWETIYSSKVGRGLESLKVWTTGGGQWGTSVNNASIPPVVNHLSRSWLVERVCRDDGDVTRVKELGRRVREARDQEQTDEYRRRAEYLRKEKDIVMEPGDVEEDSEIMQVFRRVWPRKEGSRDWREDWSSLPL</sequence>
<reference evidence="1 2" key="1">
    <citation type="submission" date="2018-05" db="EMBL/GenBank/DDBJ databases">
        <title>Genome sequencing and assembly of the regulated plant pathogen Lachnellula willkommii and related sister species for the development of diagnostic species identification markers.</title>
        <authorList>
            <person name="Giroux E."/>
            <person name="Bilodeau G."/>
        </authorList>
    </citation>
    <scope>NUCLEOTIDE SEQUENCE [LARGE SCALE GENOMIC DNA]</scope>
    <source>
        <strain evidence="1 2">CBS 197.66</strain>
    </source>
</reference>